<dbReference type="OrthoDB" id="546861at2759"/>
<comment type="subcellular location">
    <subcellularLocation>
        <location evidence="1">Golgi apparatus membrane</location>
        <topology evidence="1">Single-pass type IV membrane protein</topology>
    </subcellularLocation>
</comment>
<dbReference type="SUPFAM" id="SSF47661">
    <property type="entry name" value="t-snare proteins"/>
    <property type="match status" value="1"/>
</dbReference>
<organism evidence="10 11">
    <name type="scientific">Acanthamoeba castellanii (strain ATCC 30010 / Neff)</name>
    <dbReference type="NCBI Taxonomy" id="1257118"/>
    <lineage>
        <taxon>Eukaryota</taxon>
        <taxon>Amoebozoa</taxon>
        <taxon>Discosea</taxon>
        <taxon>Longamoebia</taxon>
        <taxon>Centramoebida</taxon>
        <taxon>Acanthamoebidae</taxon>
        <taxon>Acanthamoeba</taxon>
    </lineage>
</organism>
<dbReference type="STRING" id="1257118.L8GRF6"/>
<dbReference type="EMBL" id="KB008044">
    <property type="protein sequence ID" value="ELR14711.1"/>
    <property type="molecule type" value="Genomic_DNA"/>
</dbReference>
<evidence type="ECO:0000256" key="8">
    <source>
        <dbReference type="ARBA" id="ARBA00023136"/>
    </source>
</evidence>
<gene>
    <name evidence="10" type="ORF">ACA1_389950</name>
</gene>
<evidence type="ECO:0000313" key="10">
    <source>
        <dbReference type="EMBL" id="ELR14711.1"/>
    </source>
</evidence>
<dbReference type="SUPFAM" id="SSF58038">
    <property type="entry name" value="SNARE fusion complex"/>
    <property type="match status" value="1"/>
</dbReference>
<evidence type="ECO:0000259" key="9">
    <source>
        <dbReference type="PROSITE" id="PS50192"/>
    </source>
</evidence>
<keyword evidence="7" id="KW-0333">Golgi apparatus</keyword>
<keyword evidence="4" id="KW-0812">Transmembrane</keyword>
<dbReference type="PANTHER" id="PTHR12791">
    <property type="entry name" value="GOLGI SNARE BET1-RELATED"/>
    <property type="match status" value="1"/>
</dbReference>
<dbReference type="RefSeq" id="XP_004336724.1">
    <property type="nucleotide sequence ID" value="XM_004336676.1"/>
</dbReference>
<name>L8GRF6_ACACF</name>
<keyword evidence="5" id="KW-0653">Protein transport</keyword>
<evidence type="ECO:0000313" key="11">
    <source>
        <dbReference type="Proteomes" id="UP000011083"/>
    </source>
</evidence>
<evidence type="ECO:0000256" key="6">
    <source>
        <dbReference type="ARBA" id="ARBA00022989"/>
    </source>
</evidence>
<dbReference type="InterPro" id="IPR010989">
    <property type="entry name" value="SNARE"/>
</dbReference>
<reference evidence="10 11" key="1">
    <citation type="journal article" date="2013" name="Genome Biol.">
        <title>Genome of Acanthamoeba castellanii highlights extensive lateral gene transfer and early evolution of tyrosine kinase signaling.</title>
        <authorList>
            <person name="Clarke M."/>
            <person name="Lohan A.J."/>
            <person name="Liu B."/>
            <person name="Lagkouvardos I."/>
            <person name="Roy S."/>
            <person name="Zafar N."/>
            <person name="Bertelli C."/>
            <person name="Schilde C."/>
            <person name="Kianianmomeni A."/>
            <person name="Burglin T.R."/>
            <person name="Frech C."/>
            <person name="Turcotte B."/>
            <person name="Kopec K.O."/>
            <person name="Synnott J.M."/>
            <person name="Choo C."/>
            <person name="Paponov I."/>
            <person name="Finkler A."/>
            <person name="Soon Heng Tan C."/>
            <person name="Hutchins A.P."/>
            <person name="Weinmeier T."/>
            <person name="Rattei T."/>
            <person name="Chu J.S."/>
            <person name="Gimenez G."/>
            <person name="Irimia M."/>
            <person name="Rigden D.J."/>
            <person name="Fitzpatrick D.A."/>
            <person name="Lorenzo-Morales J."/>
            <person name="Bateman A."/>
            <person name="Chiu C.H."/>
            <person name="Tang P."/>
            <person name="Hegemann P."/>
            <person name="Fromm H."/>
            <person name="Raoult D."/>
            <person name="Greub G."/>
            <person name="Miranda-Saavedra D."/>
            <person name="Chen N."/>
            <person name="Nash P."/>
            <person name="Ginger M.L."/>
            <person name="Horn M."/>
            <person name="Schaap P."/>
            <person name="Caler L."/>
            <person name="Loftus B."/>
        </authorList>
    </citation>
    <scope>NUCLEOTIDE SEQUENCE [LARGE SCALE GENOMIC DNA]</scope>
    <source>
        <strain evidence="10 11">Neff</strain>
    </source>
</reference>
<dbReference type="Gene3D" id="1.20.58.90">
    <property type="match status" value="1"/>
</dbReference>
<proteinExistence type="inferred from homology"/>
<evidence type="ECO:0000256" key="5">
    <source>
        <dbReference type="ARBA" id="ARBA00022927"/>
    </source>
</evidence>
<keyword evidence="6" id="KW-1133">Transmembrane helix</keyword>
<dbReference type="Pfam" id="PF09177">
    <property type="entry name" value="STX6_10_61_N"/>
    <property type="match status" value="1"/>
</dbReference>
<evidence type="ECO:0000256" key="3">
    <source>
        <dbReference type="ARBA" id="ARBA00022448"/>
    </source>
</evidence>
<feature type="non-terminal residue" evidence="10">
    <location>
        <position position="248"/>
    </location>
</feature>
<dbReference type="Proteomes" id="UP000011083">
    <property type="component" value="Unassembled WGS sequence"/>
</dbReference>
<evidence type="ECO:0000256" key="4">
    <source>
        <dbReference type="ARBA" id="ARBA00022692"/>
    </source>
</evidence>
<accession>L8GRF6</accession>
<dbReference type="GO" id="GO:0000139">
    <property type="term" value="C:Golgi membrane"/>
    <property type="evidence" value="ECO:0007669"/>
    <property type="project" value="UniProtKB-SubCell"/>
</dbReference>
<dbReference type="CDD" id="cd15841">
    <property type="entry name" value="SNARE_Qc"/>
    <property type="match status" value="1"/>
</dbReference>
<dbReference type="PROSITE" id="PS50192">
    <property type="entry name" value="T_SNARE"/>
    <property type="match status" value="1"/>
</dbReference>
<keyword evidence="3" id="KW-0813">Transport</keyword>
<dbReference type="GO" id="GO:0048193">
    <property type="term" value="P:Golgi vesicle transport"/>
    <property type="evidence" value="ECO:0007669"/>
    <property type="project" value="InterPro"/>
</dbReference>
<dbReference type="KEGG" id="acan:ACA1_389950"/>
<evidence type="ECO:0000256" key="1">
    <source>
        <dbReference type="ARBA" id="ARBA00004409"/>
    </source>
</evidence>
<evidence type="ECO:0000256" key="2">
    <source>
        <dbReference type="ARBA" id="ARBA00009063"/>
    </source>
</evidence>
<sequence length="248" mass="28611">QDPFYVVKEEVVQSVNGARTLYGRWQELLDTTNTAEDEEFKWTTHELKRGNRAKFRMNEQEVADRRKFVTDTRATVAQMKKDIDNPVTRAKVERDQRSSLIPTTMGTPRTSREKLEAAIRDDNEAFIQAQQVRQTQMRQEEEEHLDHLEKGLGKLSEMSLTIHEELEDQDELLDKFQNEVASTTNRVSAGIKKISELIDRSSSTLRLSPSFTNVMAHHHGPGRHHPLPFVRGLLFVINLIFLSFSSHT</sequence>
<dbReference type="AlphaFoldDB" id="L8GRF6"/>
<dbReference type="CDD" id="cd21443">
    <property type="entry name" value="SNARE_NTD_STX6_STX10"/>
    <property type="match status" value="1"/>
</dbReference>
<dbReference type="InterPro" id="IPR000727">
    <property type="entry name" value="T_SNARE_dom"/>
</dbReference>
<dbReference type="InterPro" id="IPR015260">
    <property type="entry name" value="Syntaxin-6/10/61_N"/>
</dbReference>
<dbReference type="VEuPathDB" id="AmoebaDB:ACA1_389950"/>
<keyword evidence="11" id="KW-1185">Reference proteome</keyword>
<dbReference type="SMART" id="SM00397">
    <property type="entry name" value="t_SNARE"/>
    <property type="match status" value="1"/>
</dbReference>
<dbReference type="GeneID" id="14915411"/>
<comment type="similarity">
    <text evidence="2">Belongs to the syntaxin family.</text>
</comment>
<evidence type="ECO:0000256" key="7">
    <source>
        <dbReference type="ARBA" id="ARBA00023034"/>
    </source>
</evidence>
<dbReference type="Gene3D" id="1.20.5.110">
    <property type="match status" value="1"/>
</dbReference>
<protein>
    <submittedName>
        <fullName evidence="10">Syntaxin 6, putative</fullName>
    </submittedName>
</protein>
<dbReference type="GO" id="GO:0015031">
    <property type="term" value="P:protein transport"/>
    <property type="evidence" value="ECO:0007669"/>
    <property type="project" value="UniProtKB-KW"/>
</dbReference>
<dbReference type="OMA" id="MTHTESR"/>
<feature type="domain" description="T-SNARE coiled-coil homology" evidence="9">
    <location>
        <begin position="135"/>
        <end position="197"/>
    </location>
</feature>
<keyword evidence="8" id="KW-0472">Membrane</keyword>